<dbReference type="SUPFAM" id="SSF46548">
    <property type="entry name" value="alpha-helical ferredoxin"/>
    <property type="match status" value="1"/>
</dbReference>
<keyword evidence="3" id="KW-0285">Flavoprotein</keyword>
<evidence type="ECO:0000256" key="2">
    <source>
        <dbReference type="ARBA" id="ARBA00008000"/>
    </source>
</evidence>
<dbReference type="Pfam" id="PF01565">
    <property type="entry name" value="FAD_binding_4"/>
    <property type="match status" value="1"/>
</dbReference>
<evidence type="ECO:0000259" key="12">
    <source>
        <dbReference type="PROSITE" id="PS51387"/>
    </source>
</evidence>
<reference evidence="13 14" key="1">
    <citation type="submission" date="2016-05" db="EMBL/GenBank/DDBJ databases">
        <title>Genomic Taxonomy of the Vibrionaceae.</title>
        <authorList>
            <person name="Gomez-Gil B."/>
            <person name="Enciso-Ibarra J."/>
        </authorList>
    </citation>
    <scope>NUCLEOTIDE SEQUENCE [LARGE SCALE GENOMIC DNA]</scope>
    <source>
        <strain evidence="13 14">CAIM 1920</strain>
    </source>
</reference>
<dbReference type="Pfam" id="PF02913">
    <property type="entry name" value="FAD-oxidase_C"/>
    <property type="match status" value="1"/>
</dbReference>
<dbReference type="AlphaFoldDB" id="A0A1C3ER65"/>
<keyword evidence="4" id="KW-0479">Metal-binding</keyword>
<dbReference type="InterPro" id="IPR004017">
    <property type="entry name" value="Cys_rich_dom"/>
</dbReference>
<evidence type="ECO:0000313" key="13">
    <source>
        <dbReference type="EMBL" id="ODA35745.1"/>
    </source>
</evidence>
<name>A0A1C3ER65_9GAMM</name>
<keyword evidence="7" id="KW-0560">Oxidoreductase</keyword>
<dbReference type="InterPro" id="IPR017896">
    <property type="entry name" value="4Fe4S_Fe-S-bd"/>
</dbReference>
<dbReference type="InterPro" id="IPR016164">
    <property type="entry name" value="FAD-linked_Oxase-like_C"/>
</dbReference>
<dbReference type="InterPro" id="IPR016166">
    <property type="entry name" value="FAD-bd_PCMH"/>
</dbReference>
<dbReference type="Gene3D" id="1.10.45.10">
    <property type="entry name" value="Vanillyl-alcohol Oxidase, Chain A, domain 4"/>
    <property type="match status" value="1"/>
</dbReference>
<dbReference type="GO" id="GO:1903457">
    <property type="term" value="P:lactate catabolic process"/>
    <property type="evidence" value="ECO:0007669"/>
    <property type="project" value="TreeGrafter"/>
</dbReference>
<evidence type="ECO:0000259" key="11">
    <source>
        <dbReference type="PROSITE" id="PS51379"/>
    </source>
</evidence>
<dbReference type="Gene3D" id="3.30.43.10">
    <property type="entry name" value="Uridine Diphospho-n-acetylenolpyruvylglucosamine Reductase, domain 2"/>
    <property type="match status" value="1"/>
</dbReference>
<dbReference type="PROSITE" id="PS00198">
    <property type="entry name" value="4FE4S_FER_1"/>
    <property type="match status" value="1"/>
</dbReference>
<dbReference type="GO" id="GO:0051536">
    <property type="term" value="F:iron-sulfur cluster binding"/>
    <property type="evidence" value="ECO:0007669"/>
    <property type="project" value="UniProtKB-KW"/>
</dbReference>
<dbReference type="SUPFAM" id="SSF55103">
    <property type="entry name" value="FAD-linked oxidases, C-terminal domain"/>
    <property type="match status" value="1"/>
</dbReference>
<dbReference type="PROSITE" id="PS51379">
    <property type="entry name" value="4FE4S_FER_2"/>
    <property type="match status" value="1"/>
</dbReference>
<evidence type="ECO:0000256" key="9">
    <source>
        <dbReference type="ARBA" id="ARBA00023014"/>
    </source>
</evidence>
<comment type="caution">
    <text evidence="13">The sequence shown here is derived from an EMBL/GenBank/DDBJ whole genome shotgun (WGS) entry which is preliminary data.</text>
</comment>
<feature type="domain" description="4Fe-4S ferredoxin-type" evidence="11">
    <location>
        <begin position="534"/>
        <end position="565"/>
    </location>
</feature>
<dbReference type="EMBL" id="LYBM01000003">
    <property type="protein sequence ID" value="ODA35745.1"/>
    <property type="molecule type" value="Genomic_DNA"/>
</dbReference>
<dbReference type="InterPro" id="IPR009051">
    <property type="entry name" value="Helical_ferredxn"/>
</dbReference>
<dbReference type="RefSeq" id="WP_068899379.1">
    <property type="nucleotide sequence ID" value="NZ_JBHUIF010000020.1"/>
</dbReference>
<dbReference type="GO" id="GO:0046872">
    <property type="term" value="F:metal ion binding"/>
    <property type="evidence" value="ECO:0007669"/>
    <property type="project" value="UniProtKB-KW"/>
</dbReference>
<keyword evidence="6" id="KW-0809">Transit peptide</keyword>
<evidence type="ECO:0000256" key="1">
    <source>
        <dbReference type="ARBA" id="ARBA00001974"/>
    </source>
</evidence>
<dbReference type="InterPro" id="IPR016169">
    <property type="entry name" value="FAD-bd_PCMH_sub2"/>
</dbReference>
<dbReference type="GO" id="GO:0008720">
    <property type="term" value="F:D-lactate dehydrogenase (NAD+) activity"/>
    <property type="evidence" value="ECO:0007669"/>
    <property type="project" value="TreeGrafter"/>
</dbReference>
<evidence type="ECO:0000256" key="6">
    <source>
        <dbReference type="ARBA" id="ARBA00022946"/>
    </source>
</evidence>
<dbReference type="Gene3D" id="3.30.465.10">
    <property type="match status" value="1"/>
</dbReference>
<dbReference type="SUPFAM" id="SSF56176">
    <property type="entry name" value="FAD-binding/transporter-associated domain-like"/>
    <property type="match status" value="1"/>
</dbReference>
<evidence type="ECO:0000256" key="10">
    <source>
        <dbReference type="ARBA" id="ARBA00038897"/>
    </source>
</evidence>
<feature type="domain" description="FAD-binding PCMH-type" evidence="12">
    <location>
        <begin position="38"/>
        <end position="266"/>
    </location>
</feature>
<comment type="cofactor">
    <cofactor evidence="1">
        <name>FAD</name>
        <dbReference type="ChEBI" id="CHEBI:57692"/>
    </cofactor>
</comment>
<protein>
    <recommendedName>
        <fullName evidence="10">D-lactate dehydrogenase (cytochrome)</fullName>
        <ecNumber evidence="10">1.1.2.4</ecNumber>
    </recommendedName>
</protein>
<keyword evidence="14" id="KW-1185">Reference proteome</keyword>
<gene>
    <name evidence="13" type="ORF">A8L45_03620</name>
</gene>
<evidence type="ECO:0000313" key="14">
    <source>
        <dbReference type="Proteomes" id="UP000094936"/>
    </source>
</evidence>
<organism evidence="13 14">
    <name type="scientific">Veronia pacifica</name>
    <dbReference type="NCBI Taxonomy" id="1080227"/>
    <lineage>
        <taxon>Bacteria</taxon>
        <taxon>Pseudomonadati</taxon>
        <taxon>Pseudomonadota</taxon>
        <taxon>Gammaproteobacteria</taxon>
        <taxon>Vibrionales</taxon>
        <taxon>Vibrionaceae</taxon>
        <taxon>Veronia</taxon>
    </lineage>
</organism>
<dbReference type="InterPro" id="IPR004113">
    <property type="entry name" value="FAD-bd_oxidored_4_C"/>
</dbReference>
<evidence type="ECO:0000256" key="4">
    <source>
        <dbReference type="ARBA" id="ARBA00022723"/>
    </source>
</evidence>
<dbReference type="PANTHER" id="PTHR11748:SF111">
    <property type="entry name" value="D-LACTATE DEHYDROGENASE, MITOCHONDRIAL-RELATED"/>
    <property type="match status" value="1"/>
</dbReference>
<evidence type="ECO:0000256" key="8">
    <source>
        <dbReference type="ARBA" id="ARBA00023004"/>
    </source>
</evidence>
<dbReference type="InterPro" id="IPR016171">
    <property type="entry name" value="Vanillyl_alc_oxidase_C-sub2"/>
</dbReference>
<keyword evidence="8" id="KW-0408">Iron</keyword>
<dbReference type="Pfam" id="PF13183">
    <property type="entry name" value="Fer4_8"/>
    <property type="match status" value="1"/>
</dbReference>
<comment type="similarity">
    <text evidence="2">Belongs to the FAD-binding oxidoreductase/transferase type 4 family.</text>
</comment>
<sequence>MERRYQNLINRLTMTLPSERIITDPTLLFAYGTDASFYRMTPQVIVQVDTLDEAISTIKTCYQMAIPLTFRAAGTSLSGQAISDSVLMILTDSWREYEVKDEGAKIWLQPGIIGAEANRRLAPFGRKIGPDPASINTCKIGGIAANNASGMCCGTAKNSYRTLAGMSMILADGTYLDTLNPESIRQFRTTHSALLNALSSLAMSCKDNQALSDKIRHKYRLKNTTGYSLNALIDFSDPIDILQHLMIGSEGTLGFIADITYNTVVDHAHKASGLFVFRDIETTCLAVSELSKTSVAAVELMDSRSLASVADKPGMPPFIQTLSQQGDNEAAALLIELHGASEQQLYSQIIEITEKITKFAPTHEVGFSVDKPTCEQLWSIRKGLFPAVGAVRETGTTVIIEDVAFPIEQLASAVRDLQQLFVDFDYHEALIFGHALAGNLHFVFTQAFDTQREVKRYSDFMDAVSQLVAIDYKGSLKAEHGTGRNMAPFVEMEWGREGYQLMQAIKRMVDTRGILNPGVIINDSRSAHIENLKEMPAADPIIDACIECGFCEPVCPSRKLSLTPRQRNTVYREIRRLERTQEDRSRLAEMRKAFQYFGVDTCAATGLCAERCPVDIDTGDMVRRLRQEHTQFGETIARWSGEHFGTLARTAAVGLGIADRTHSIVGTSSMKTMASGLRRASGKIIPQWTPHMPRAVSGPEPQKPSNSTKNKVVYYPSCAARNMGPEKHAADHRPLYEVTLSVLRKAGYEVIIPDNLREQCCGMPFKTKGFPVTADQKAAELEELLWQASERGQLPVLMDTSPCVSMSKDTMRSELSIFEPFEFVAKFVLSQLDVTRQSEPVMLHITCTSRKRGLAGLIQEITEACCEHVVIPEDVSCCGFSGDKGFTHPELNTAALSPLRAQVPENCREGYSNSRTCEIGLSENSGIEYRSILYLIDKVSRAKQPETEVSVF</sequence>
<accession>A0A1C3ER65</accession>
<dbReference type="InterPro" id="IPR016167">
    <property type="entry name" value="FAD-bd_PCMH_sub1"/>
</dbReference>
<evidence type="ECO:0000256" key="3">
    <source>
        <dbReference type="ARBA" id="ARBA00022630"/>
    </source>
</evidence>
<dbReference type="Pfam" id="PF02754">
    <property type="entry name" value="CCG"/>
    <property type="match status" value="1"/>
</dbReference>
<dbReference type="PROSITE" id="PS51387">
    <property type="entry name" value="FAD_PCMH"/>
    <property type="match status" value="1"/>
</dbReference>
<evidence type="ECO:0000256" key="5">
    <source>
        <dbReference type="ARBA" id="ARBA00022827"/>
    </source>
</evidence>
<dbReference type="Proteomes" id="UP000094936">
    <property type="component" value="Unassembled WGS sequence"/>
</dbReference>
<dbReference type="GO" id="GO:0004458">
    <property type="term" value="F:D-lactate dehydrogenase (cytochrome) activity"/>
    <property type="evidence" value="ECO:0007669"/>
    <property type="project" value="UniProtKB-EC"/>
</dbReference>
<dbReference type="STRING" id="1080227.A8L45_03620"/>
<dbReference type="InterPro" id="IPR017900">
    <property type="entry name" value="4Fe4S_Fe_S_CS"/>
</dbReference>
<keyword evidence="5" id="KW-0274">FAD</keyword>
<dbReference type="InterPro" id="IPR006094">
    <property type="entry name" value="Oxid_FAD_bind_N"/>
</dbReference>
<dbReference type="Gene3D" id="1.10.1060.10">
    <property type="entry name" value="Alpha-helical ferredoxin"/>
    <property type="match status" value="1"/>
</dbReference>
<dbReference type="InterPro" id="IPR036318">
    <property type="entry name" value="FAD-bd_PCMH-like_sf"/>
</dbReference>
<proteinExistence type="inferred from homology"/>
<dbReference type="OrthoDB" id="9811557at2"/>
<dbReference type="EC" id="1.1.2.4" evidence="10"/>
<evidence type="ECO:0000256" key="7">
    <source>
        <dbReference type="ARBA" id="ARBA00023002"/>
    </source>
</evidence>
<keyword evidence="9" id="KW-0411">Iron-sulfur</keyword>
<dbReference type="GO" id="GO:0071949">
    <property type="term" value="F:FAD binding"/>
    <property type="evidence" value="ECO:0007669"/>
    <property type="project" value="InterPro"/>
</dbReference>
<dbReference type="PANTHER" id="PTHR11748">
    <property type="entry name" value="D-LACTATE DEHYDROGENASE"/>
    <property type="match status" value="1"/>
</dbReference>
<dbReference type="Gene3D" id="3.30.70.2740">
    <property type="match status" value="1"/>
</dbReference>